<feature type="region of interest" description="Disordered" evidence="1">
    <location>
        <begin position="1"/>
        <end position="55"/>
    </location>
</feature>
<dbReference type="VEuPathDB" id="VectorBase:LOC119162197"/>
<evidence type="ECO:0000313" key="4">
    <source>
        <dbReference type="Proteomes" id="UP000821866"/>
    </source>
</evidence>
<feature type="region of interest" description="Disordered" evidence="1">
    <location>
        <begin position="568"/>
        <end position="588"/>
    </location>
</feature>
<keyword evidence="2" id="KW-0472">Membrane</keyword>
<proteinExistence type="predicted"/>
<dbReference type="InterPro" id="IPR042089">
    <property type="entry name" value="Peptidase_M13_dom_2"/>
</dbReference>
<dbReference type="Gene3D" id="1.10.1380.10">
    <property type="entry name" value="Neutral endopeptidase , domain2"/>
    <property type="match status" value="1"/>
</dbReference>
<dbReference type="EMBL" id="JABSTU010000001">
    <property type="protein sequence ID" value="KAH8041929.1"/>
    <property type="molecule type" value="Genomic_DNA"/>
</dbReference>
<keyword evidence="2" id="KW-1133">Transmembrane helix</keyword>
<accession>A0A9J6F5R1</accession>
<organism evidence="3 4">
    <name type="scientific">Rhipicephalus microplus</name>
    <name type="common">Cattle tick</name>
    <name type="synonym">Boophilus microplus</name>
    <dbReference type="NCBI Taxonomy" id="6941"/>
    <lineage>
        <taxon>Eukaryota</taxon>
        <taxon>Metazoa</taxon>
        <taxon>Ecdysozoa</taxon>
        <taxon>Arthropoda</taxon>
        <taxon>Chelicerata</taxon>
        <taxon>Arachnida</taxon>
        <taxon>Acari</taxon>
        <taxon>Parasitiformes</taxon>
        <taxon>Ixodida</taxon>
        <taxon>Ixodoidea</taxon>
        <taxon>Ixodidae</taxon>
        <taxon>Rhipicephalinae</taxon>
        <taxon>Rhipicephalus</taxon>
        <taxon>Boophilus</taxon>
    </lineage>
</organism>
<dbReference type="SUPFAM" id="SSF55486">
    <property type="entry name" value="Metalloproteases ('zincins'), catalytic domain"/>
    <property type="match status" value="1"/>
</dbReference>
<evidence type="ECO:0000256" key="2">
    <source>
        <dbReference type="SAM" id="Phobius"/>
    </source>
</evidence>
<keyword evidence="2" id="KW-0812">Transmembrane</keyword>
<protein>
    <recommendedName>
        <fullName evidence="5">M13 family peptidase</fullName>
    </recommendedName>
</protein>
<dbReference type="AlphaFoldDB" id="A0A9J6F5R1"/>
<name>A0A9J6F5R1_RHIMP</name>
<reference evidence="3" key="2">
    <citation type="submission" date="2021-09" db="EMBL/GenBank/DDBJ databases">
        <authorList>
            <person name="Jia N."/>
            <person name="Wang J."/>
            <person name="Shi W."/>
            <person name="Du L."/>
            <person name="Sun Y."/>
            <person name="Zhan W."/>
            <person name="Jiang J."/>
            <person name="Wang Q."/>
            <person name="Zhang B."/>
            <person name="Ji P."/>
            <person name="Sakyi L.B."/>
            <person name="Cui X."/>
            <person name="Yuan T."/>
            <person name="Jiang B."/>
            <person name="Yang W."/>
            <person name="Lam T.T.-Y."/>
            <person name="Chang Q."/>
            <person name="Ding S."/>
            <person name="Wang X."/>
            <person name="Zhu J."/>
            <person name="Ruan X."/>
            <person name="Zhao L."/>
            <person name="Wei J."/>
            <person name="Que T."/>
            <person name="Du C."/>
            <person name="Cheng J."/>
            <person name="Dai P."/>
            <person name="Han X."/>
            <person name="Huang E."/>
            <person name="Gao Y."/>
            <person name="Liu J."/>
            <person name="Shao H."/>
            <person name="Ye R."/>
            <person name="Li L."/>
            <person name="Wei W."/>
            <person name="Wang X."/>
            <person name="Wang C."/>
            <person name="Huo Q."/>
            <person name="Li W."/>
            <person name="Guo W."/>
            <person name="Chen H."/>
            <person name="Chen S."/>
            <person name="Zhou L."/>
            <person name="Zhou L."/>
            <person name="Ni X."/>
            <person name="Tian J."/>
            <person name="Zhou Y."/>
            <person name="Sheng Y."/>
            <person name="Liu T."/>
            <person name="Pan Y."/>
            <person name="Xia L."/>
            <person name="Li J."/>
            <person name="Zhao F."/>
            <person name="Cao W."/>
        </authorList>
    </citation>
    <scope>NUCLEOTIDE SEQUENCE</scope>
    <source>
        <strain evidence="3">Rmic-2018</strain>
        <tissue evidence="3">Larvae</tissue>
    </source>
</reference>
<dbReference type="PANTHER" id="PTHR11733">
    <property type="entry name" value="ZINC METALLOPROTEASE FAMILY M13 NEPRILYSIN-RELATED"/>
    <property type="match status" value="1"/>
</dbReference>
<gene>
    <name evidence="3" type="ORF">HPB51_019629</name>
</gene>
<dbReference type="InterPro" id="IPR000718">
    <property type="entry name" value="Peptidase_M13"/>
</dbReference>
<dbReference type="GO" id="GO:0016485">
    <property type="term" value="P:protein processing"/>
    <property type="evidence" value="ECO:0007669"/>
    <property type="project" value="TreeGrafter"/>
</dbReference>
<dbReference type="PROSITE" id="PS51885">
    <property type="entry name" value="NEPRILYSIN"/>
    <property type="match status" value="1"/>
</dbReference>
<evidence type="ECO:0000313" key="3">
    <source>
        <dbReference type="EMBL" id="KAH8041929.1"/>
    </source>
</evidence>
<reference evidence="3" key="1">
    <citation type="journal article" date="2020" name="Cell">
        <title>Large-Scale Comparative Analyses of Tick Genomes Elucidate Their Genetic Diversity and Vector Capacities.</title>
        <authorList>
            <consortium name="Tick Genome and Microbiome Consortium (TIGMIC)"/>
            <person name="Jia N."/>
            <person name="Wang J."/>
            <person name="Shi W."/>
            <person name="Du L."/>
            <person name="Sun Y."/>
            <person name="Zhan W."/>
            <person name="Jiang J.F."/>
            <person name="Wang Q."/>
            <person name="Zhang B."/>
            <person name="Ji P."/>
            <person name="Bell-Sakyi L."/>
            <person name="Cui X.M."/>
            <person name="Yuan T.T."/>
            <person name="Jiang B.G."/>
            <person name="Yang W.F."/>
            <person name="Lam T.T."/>
            <person name="Chang Q.C."/>
            <person name="Ding S.J."/>
            <person name="Wang X.J."/>
            <person name="Zhu J.G."/>
            <person name="Ruan X.D."/>
            <person name="Zhao L."/>
            <person name="Wei J.T."/>
            <person name="Ye R.Z."/>
            <person name="Que T.C."/>
            <person name="Du C.H."/>
            <person name="Zhou Y.H."/>
            <person name="Cheng J.X."/>
            <person name="Dai P.F."/>
            <person name="Guo W.B."/>
            <person name="Han X.H."/>
            <person name="Huang E.J."/>
            <person name="Li L.F."/>
            <person name="Wei W."/>
            <person name="Gao Y.C."/>
            <person name="Liu J.Z."/>
            <person name="Shao H.Z."/>
            <person name="Wang X."/>
            <person name="Wang C.C."/>
            <person name="Yang T.C."/>
            <person name="Huo Q.B."/>
            <person name="Li W."/>
            <person name="Chen H.Y."/>
            <person name="Chen S.E."/>
            <person name="Zhou L.G."/>
            <person name="Ni X.B."/>
            <person name="Tian J.H."/>
            <person name="Sheng Y."/>
            <person name="Liu T."/>
            <person name="Pan Y.S."/>
            <person name="Xia L.Y."/>
            <person name="Li J."/>
            <person name="Zhao F."/>
            <person name="Cao W.C."/>
        </authorList>
    </citation>
    <scope>NUCLEOTIDE SEQUENCE</scope>
    <source>
        <strain evidence="3">Rmic-2018</strain>
    </source>
</reference>
<feature type="region of interest" description="Disordered" evidence="1">
    <location>
        <begin position="92"/>
        <end position="119"/>
    </location>
</feature>
<evidence type="ECO:0008006" key="5">
    <source>
        <dbReference type="Google" id="ProtNLM"/>
    </source>
</evidence>
<dbReference type="GO" id="GO:0004222">
    <property type="term" value="F:metalloendopeptidase activity"/>
    <property type="evidence" value="ECO:0007669"/>
    <property type="project" value="InterPro"/>
</dbReference>
<dbReference type="PANTHER" id="PTHR11733:SF241">
    <property type="entry name" value="GH26575P-RELATED"/>
    <property type="match status" value="1"/>
</dbReference>
<sequence>MDAGHEPNKPDHSDNPGNKEAHRVARTLTNREARLADPFCPGEQEQGRRENTVREPACRFAPRRLKRSGGRLASSAAFQTLLSFTMAVRGAPEKRKRSVGSSSGSSTSSGRRSDSSKTWGGLLLEQDGMRSGTMSRSRMKRMQVIVIIAMTTVFIACASLLIFLAWFVSQPTIKFCNTPDCIRHALELKKAMNTRVKPCQDFYKFTCGSWKPRGKGRSMVAQVFEQSTTDAIKEMEEGSREKAVVPKAPDYYRNCIHRRDLTPAEAGVFIDFKHQLGLFWPEKPQVAIDALLPLLNMTITWNINLLFHLRALPAYKRRPQTLYIRRGILNTNWLDPKWTPLTFAESVRIHCGVLGVEAPSSSSIQELKNTVDDIVNAALKVPPDATSDTQFKLKQIEYLMPNRSDDWLKHLNILHSPQFTWTLDSPVALEDDAILQNLNALQKKYRDNKQTLLEGFANYIAVATAYRLLIGHDSFISVYSKRLGGGAPSRYNYYYNIAYMSLGAMEPPILYLNGTMAMMYGSFGALIAECLVRSFDKRGVLVNDLGKSELWWDSPAYTQRIRCDLLSDSETGGSDDGVPGTPPPGSRDPREVRFSALFPIAPALTTSFIAHRKAIATDGYVQRRLHGLDDFDDDQIFFLSYCLTTCAVNSTGEACNVPLRQMDRFASAFQCEVDTPMNPQKKCTFF</sequence>
<dbReference type="GO" id="GO:0005886">
    <property type="term" value="C:plasma membrane"/>
    <property type="evidence" value="ECO:0007669"/>
    <property type="project" value="TreeGrafter"/>
</dbReference>
<dbReference type="Gene3D" id="3.40.390.10">
    <property type="entry name" value="Collagenase (Catalytic Domain)"/>
    <property type="match status" value="2"/>
</dbReference>
<dbReference type="Proteomes" id="UP000821866">
    <property type="component" value="Chromosome 1"/>
</dbReference>
<feature type="compositionally biased region" description="Basic and acidic residues" evidence="1">
    <location>
        <begin position="45"/>
        <end position="55"/>
    </location>
</feature>
<feature type="transmembrane region" description="Helical" evidence="2">
    <location>
        <begin position="144"/>
        <end position="168"/>
    </location>
</feature>
<dbReference type="InterPro" id="IPR024079">
    <property type="entry name" value="MetalloPept_cat_dom_sf"/>
</dbReference>
<evidence type="ECO:0000256" key="1">
    <source>
        <dbReference type="SAM" id="MobiDB-lite"/>
    </source>
</evidence>
<feature type="compositionally biased region" description="Basic and acidic residues" evidence="1">
    <location>
        <begin position="1"/>
        <end position="35"/>
    </location>
</feature>
<keyword evidence="4" id="KW-1185">Reference proteome</keyword>
<comment type="caution">
    <text evidence="3">The sequence shown here is derived from an EMBL/GenBank/DDBJ whole genome shotgun (WGS) entry which is preliminary data.</text>
</comment>
<feature type="compositionally biased region" description="Low complexity" evidence="1">
    <location>
        <begin position="99"/>
        <end position="110"/>
    </location>
</feature>